<dbReference type="PROSITE" id="PS50071">
    <property type="entry name" value="HOMEOBOX_2"/>
    <property type="match status" value="1"/>
</dbReference>
<dbReference type="Gene3D" id="1.10.10.60">
    <property type="entry name" value="Homeodomain-like"/>
    <property type="match status" value="1"/>
</dbReference>
<dbReference type="GO" id="GO:0000981">
    <property type="term" value="F:DNA-binding transcription factor activity, RNA polymerase II-specific"/>
    <property type="evidence" value="ECO:0007669"/>
    <property type="project" value="InterPro"/>
</dbReference>
<keyword evidence="4 5" id="KW-0539">Nucleus</keyword>
<evidence type="ECO:0000256" key="2">
    <source>
        <dbReference type="ARBA" id="ARBA00023125"/>
    </source>
</evidence>
<feature type="DNA-binding region" description="Homeobox" evidence="5">
    <location>
        <begin position="11"/>
        <end position="71"/>
    </location>
</feature>
<evidence type="ECO:0000313" key="8">
    <source>
        <dbReference type="EMBL" id="CAD2124908.1"/>
    </source>
</evidence>
<dbReference type="CDD" id="cd00086">
    <property type="entry name" value="homeodomain"/>
    <property type="match status" value="1"/>
</dbReference>
<dbReference type="EMBL" id="CAJEWN010000003">
    <property type="protein sequence ID" value="CAD2124908.1"/>
    <property type="molecule type" value="Genomic_DNA"/>
</dbReference>
<dbReference type="Pfam" id="PF00046">
    <property type="entry name" value="Homeodomain"/>
    <property type="match status" value="1"/>
</dbReference>
<dbReference type="SMART" id="SM00389">
    <property type="entry name" value="HOX"/>
    <property type="match status" value="1"/>
</dbReference>
<comment type="subcellular location">
    <subcellularLocation>
        <location evidence="1 5 6">Nucleus</location>
    </subcellularLocation>
</comment>
<dbReference type="PANTHER" id="PTHR24329:SF543">
    <property type="entry name" value="FI01017P-RELATED"/>
    <property type="match status" value="1"/>
</dbReference>
<name>A0A6V7TL27_MELEN</name>
<evidence type="ECO:0000256" key="6">
    <source>
        <dbReference type="RuleBase" id="RU000682"/>
    </source>
</evidence>
<dbReference type="InterPro" id="IPR017970">
    <property type="entry name" value="Homeobox_CS"/>
</dbReference>
<evidence type="ECO:0000256" key="1">
    <source>
        <dbReference type="ARBA" id="ARBA00004123"/>
    </source>
</evidence>
<evidence type="ECO:0000256" key="3">
    <source>
        <dbReference type="ARBA" id="ARBA00023155"/>
    </source>
</evidence>
<dbReference type="PROSITE" id="PS00027">
    <property type="entry name" value="HOMEOBOX_1"/>
    <property type="match status" value="1"/>
</dbReference>
<dbReference type="SUPFAM" id="SSF46689">
    <property type="entry name" value="Homeodomain-like"/>
    <property type="match status" value="1"/>
</dbReference>
<evidence type="ECO:0000256" key="5">
    <source>
        <dbReference type="PROSITE-ProRule" id="PRU00108"/>
    </source>
</evidence>
<dbReference type="InterPro" id="IPR001356">
    <property type="entry name" value="HD"/>
</dbReference>
<accession>A0A6V7TL27</accession>
<dbReference type="PANTHER" id="PTHR24329">
    <property type="entry name" value="HOMEOBOX PROTEIN ARISTALESS"/>
    <property type="match status" value="1"/>
</dbReference>
<dbReference type="Proteomes" id="UP000580250">
    <property type="component" value="Unassembled WGS sequence"/>
</dbReference>
<gene>
    <name evidence="8" type="ORF">MENT_LOCUS997</name>
</gene>
<keyword evidence="2 5" id="KW-0238">DNA-binding</keyword>
<protein>
    <recommendedName>
        <fullName evidence="7">Homeobox domain-containing protein</fullName>
    </recommendedName>
</protein>
<comment type="caution">
    <text evidence="8">The sequence shown here is derived from an EMBL/GenBank/DDBJ whole genome shotgun (WGS) entry which is preliminary data.</text>
</comment>
<sequence length="94" mass="11729">MSSQEEETKSKRRTRMNFSEEQICYLEDFFGNTSHYPDSYQKEEIARRLNITMDRITVWFQNRRSKFRKYVRGKNSKFKDWEFKLDFKFDSEEK</sequence>
<evidence type="ECO:0000313" key="9">
    <source>
        <dbReference type="Proteomes" id="UP000580250"/>
    </source>
</evidence>
<evidence type="ECO:0000256" key="4">
    <source>
        <dbReference type="ARBA" id="ARBA00023242"/>
    </source>
</evidence>
<dbReference type="InterPro" id="IPR009057">
    <property type="entry name" value="Homeodomain-like_sf"/>
</dbReference>
<keyword evidence="3 5" id="KW-0371">Homeobox</keyword>
<evidence type="ECO:0000259" key="7">
    <source>
        <dbReference type="PROSITE" id="PS50071"/>
    </source>
</evidence>
<dbReference type="AlphaFoldDB" id="A0A6V7TL27"/>
<reference evidence="8 9" key="1">
    <citation type="submission" date="2020-08" db="EMBL/GenBank/DDBJ databases">
        <authorList>
            <person name="Koutsovoulos G."/>
            <person name="Danchin GJ E."/>
        </authorList>
    </citation>
    <scope>NUCLEOTIDE SEQUENCE [LARGE SCALE GENOMIC DNA]</scope>
</reference>
<dbReference type="InterPro" id="IPR050649">
    <property type="entry name" value="Paired_Homeobox_TFs"/>
</dbReference>
<proteinExistence type="predicted"/>
<dbReference type="GO" id="GO:0000977">
    <property type="term" value="F:RNA polymerase II transcription regulatory region sequence-specific DNA binding"/>
    <property type="evidence" value="ECO:0007669"/>
    <property type="project" value="TreeGrafter"/>
</dbReference>
<dbReference type="OrthoDB" id="6159439at2759"/>
<organism evidence="8 9">
    <name type="scientific">Meloidogyne enterolobii</name>
    <name type="common">Root-knot nematode worm</name>
    <name type="synonym">Meloidogyne mayaguensis</name>
    <dbReference type="NCBI Taxonomy" id="390850"/>
    <lineage>
        <taxon>Eukaryota</taxon>
        <taxon>Metazoa</taxon>
        <taxon>Ecdysozoa</taxon>
        <taxon>Nematoda</taxon>
        <taxon>Chromadorea</taxon>
        <taxon>Rhabditida</taxon>
        <taxon>Tylenchina</taxon>
        <taxon>Tylenchomorpha</taxon>
        <taxon>Tylenchoidea</taxon>
        <taxon>Meloidogynidae</taxon>
        <taxon>Meloidogyninae</taxon>
        <taxon>Meloidogyne</taxon>
    </lineage>
</organism>
<feature type="domain" description="Homeobox" evidence="7">
    <location>
        <begin position="9"/>
        <end position="70"/>
    </location>
</feature>
<dbReference type="GO" id="GO:0005634">
    <property type="term" value="C:nucleus"/>
    <property type="evidence" value="ECO:0007669"/>
    <property type="project" value="UniProtKB-SubCell"/>
</dbReference>